<protein>
    <submittedName>
        <fullName evidence="3">Phosphoesterase PA-phosphatase-like protein</fullName>
    </submittedName>
</protein>
<dbReference type="Proteomes" id="UP000005870">
    <property type="component" value="Chromosome"/>
</dbReference>
<dbReference type="STRING" id="1045855.DSC_07545"/>
<sequence length="230" mass="24304">MAVLPAMGDGLPLGSWRWFTPWGDALLVLPLVVCAAALLAWHHRDARRPALRWLLIVAMACAVTAASKIAFYGWGTGVPAWDLTCFSGHAVVAMVSWPVLGALLAPRRWPGARQAMCLGGIVLALLTGYSRVHVGGHSLAEVIAGAGLGGLGAWLALRALRSHTLDLARRVVLVPLALVLVAVTAAPPVRIPTESLLARIGTLLSDAPTPVSRKSWRQAHGYGDMGAEKE</sequence>
<feature type="transmembrane region" description="Helical" evidence="1">
    <location>
        <begin position="112"/>
        <end position="130"/>
    </location>
</feature>
<feature type="transmembrane region" description="Helical" evidence="1">
    <location>
        <begin position="86"/>
        <end position="105"/>
    </location>
</feature>
<dbReference type="InterPro" id="IPR036938">
    <property type="entry name" value="PAP2/HPO_sf"/>
</dbReference>
<keyword evidence="1" id="KW-0472">Membrane</keyword>
<dbReference type="HOGENOM" id="CLU_079852_2_0_6"/>
<gene>
    <name evidence="3" type="ordered locus">DSC_07545</name>
</gene>
<feature type="transmembrane region" description="Helical" evidence="1">
    <location>
        <begin position="172"/>
        <end position="189"/>
    </location>
</feature>
<dbReference type="KEGG" id="psd:DSC_07545"/>
<feature type="transmembrane region" description="Helical" evidence="1">
    <location>
        <begin position="142"/>
        <end position="160"/>
    </location>
</feature>
<dbReference type="RefSeq" id="WP_014160336.1">
    <property type="nucleotide sequence ID" value="NC_016147.2"/>
</dbReference>
<keyword evidence="1" id="KW-1133">Transmembrane helix</keyword>
<dbReference type="OrthoDB" id="8590768at2"/>
<dbReference type="InterPro" id="IPR000326">
    <property type="entry name" value="PAP2/HPO"/>
</dbReference>
<feature type="transmembrane region" description="Helical" evidence="1">
    <location>
        <begin position="53"/>
        <end position="74"/>
    </location>
</feature>
<accession>G7UTQ7</accession>
<dbReference type="Pfam" id="PF01569">
    <property type="entry name" value="PAP2"/>
    <property type="match status" value="1"/>
</dbReference>
<proteinExistence type="predicted"/>
<reference evidence="3 4" key="1">
    <citation type="journal article" date="2012" name="J. Bacteriol.">
        <title>Complete Genome Sequence of the BTEX-Degrading Bacterium Pseudoxanthomonas spadix BD-a59.</title>
        <authorList>
            <person name="Lee S.H."/>
            <person name="Jin H.M."/>
            <person name="Lee H.J."/>
            <person name="Kim J.M."/>
            <person name="Jeon C.O."/>
        </authorList>
    </citation>
    <scope>NUCLEOTIDE SEQUENCE [LARGE SCALE GENOMIC DNA]</scope>
    <source>
        <strain evidence="3 4">BD-a59</strain>
    </source>
</reference>
<evidence type="ECO:0000259" key="2">
    <source>
        <dbReference type="Pfam" id="PF01569"/>
    </source>
</evidence>
<keyword evidence="4" id="KW-1185">Reference proteome</keyword>
<organism evidence="3 4">
    <name type="scientific">Pseudoxanthomonas spadix (strain BD-a59)</name>
    <dbReference type="NCBI Taxonomy" id="1045855"/>
    <lineage>
        <taxon>Bacteria</taxon>
        <taxon>Pseudomonadati</taxon>
        <taxon>Pseudomonadota</taxon>
        <taxon>Gammaproteobacteria</taxon>
        <taxon>Lysobacterales</taxon>
        <taxon>Lysobacteraceae</taxon>
        <taxon>Pseudoxanthomonas</taxon>
    </lineage>
</organism>
<evidence type="ECO:0000313" key="4">
    <source>
        <dbReference type="Proteomes" id="UP000005870"/>
    </source>
</evidence>
<keyword evidence="1" id="KW-0812">Transmembrane</keyword>
<dbReference type="Gene3D" id="1.20.144.10">
    <property type="entry name" value="Phosphatidic acid phosphatase type 2/haloperoxidase"/>
    <property type="match status" value="1"/>
</dbReference>
<dbReference type="EMBL" id="CP003093">
    <property type="protein sequence ID" value="AER56160.1"/>
    <property type="molecule type" value="Genomic_DNA"/>
</dbReference>
<dbReference type="eggNOG" id="COG0671">
    <property type="taxonomic scope" value="Bacteria"/>
</dbReference>
<evidence type="ECO:0000256" key="1">
    <source>
        <dbReference type="SAM" id="Phobius"/>
    </source>
</evidence>
<feature type="transmembrane region" description="Helical" evidence="1">
    <location>
        <begin position="20"/>
        <end position="41"/>
    </location>
</feature>
<dbReference type="AlphaFoldDB" id="G7UTQ7"/>
<dbReference type="SUPFAM" id="SSF48317">
    <property type="entry name" value="Acid phosphatase/Vanadium-dependent haloperoxidase"/>
    <property type="match status" value="1"/>
</dbReference>
<feature type="domain" description="Phosphatidic acid phosphatase type 2/haloperoxidase" evidence="2">
    <location>
        <begin position="87"/>
        <end position="160"/>
    </location>
</feature>
<evidence type="ECO:0000313" key="3">
    <source>
        <dbReference type="EMBL" id="AER56160.1"/>
    </source>
</evidence>
<name>G7UTQ7_PSEUP</name>